<dbReference type="KEGG" id="ttk:TST_0555"/>
<dbReference type="Gene3D" id="2.60.40.10">
    <property type="entry name" value="Immunoglobulins"/>
    <property type="match status" value="1"/>
</dbReference>
<protein>
    <recommendedName>
        <fullName evidence="3">Fibronectin type-III domain-containing protein</fullName>
    </recommendedName>
</protein>
<evidence type="ECO:0000256" key="1">
    <source>
        <dbReference type="PROSITE-ProRule" id="PRU00339"/>
    </source>
</evidence>
<dbReference type="EMBL" id="AP013035">
    <property type="protein sequence ID" value="BAT71361.1"/>
    <property type="molecule type" value="Genomic_DNA"/>
</dbReference>
<dbReference type="InterPro" id="IPR013783">
    <property type="entry name" value="Ig-like_fold"/>
</dbReference>
<keyword evidence="1" id="KW-0802">TPR repeat</keyword>
<dbReference type="InterPro" id="IPR036116">
    <property type="entry name" value="FN3_sf"/>
</dbReference>
<dbReference type="PROSITE" id="PS50853">
    <property type="entry name" value="FN3"/>
    <property type="match status" value="1"/>
</dbReference>
<dbReference type="Gene3D" id="1.25.40.10">
    <property type="entry name" value="Tetratricopeptide repeat domain"/>
    <property type="match status" value="1"/>
</dbReference>
<dbReference type="InterPro" id="IPR039448">
    <property type="entry name" value="Beta_helix"/>
</dbReference>
<dbReference type="CDD" id="cd00063">
    <property type="entry name" value="FN3"/>
    <property type="match status" value="1"/>
</dbReference>
<dbReference type="SUPFAM" id="SSF49265">
    <property type="entry name" value="Fibronectin type III"/>
    <property type="match status" value="1"/>
</dbReference>
<reference evidence="5" key="1">
    <citation type="journal article" date="2018" name="Science">
        <title>A primordial and reversible TCA cycle in a facultatively chemolithoautotrophic thermophile.</title>
        <authorList>
            <person name="Nunoura T."/>
            <person name="Chikaraishi Y."/>
            <person name="Izaki R."/>
            <person name="Suwa T."/>
            <person name="Sato T."/>
            <person name="Harada T."/>
            <person name="Mori K."/>
            <person name="Kato Y."/>
            <person name="Miyazaki M."/>
            <person name="Shimamura S."/>
            <person name="Yanagawa K."/>
            <person name="Shuto A."/>
            <person name="Ohkouchi N."/>
            <person name="Fujita N."/>
            <person name="Takaki Y."/>
            <person name="Atomi H."/>
            <person name="Takai K."/>
        </authorList>
    </citation>
    <scope>NUCLEOTIDE SEQUENCE [LARGE SCALE GENOMIC DNA]</scope>
    <source>
        <strain evidence="5">DSM 17441 / JCM 13301 / NBRC 103674 / ABI70S6</strain>
    </source>
</reference>
<sequence length="757" mass="84723">MTIFILVSLAFVTGCNASTKATGKTGVSTEPKKEVLFIPEKELPKKVVVLLPFPVGDVKMDEHFRSMLRGVVQNYLSAKGYKLRYSDKLPPKLARINAFDPQKVFKTVKDVDGVFVVLVHSFSGVNALFVKNYSLDAELCLYKKGKKLGCWRDSVSRRSVSVSTDPLGIAAQIVGAVLSDSTTTKMKTLIMEWSYNVSALVPGFSKFERKPKIFRVITNVSDKPFKLGDRIVVAVEGDPSMEARFDIGTFKRDIPMVESTKPGIYQGVYVVQKGDEVRNQYIVVRLINERGDKSEWLELEPPVNIDGVPPEPPRDVSFRLKDVRAVELSWKCTDGTTKSFRIYRSEHPLSGYQLLSETYDLNFVDTKVIPGKTYYYRIVAVDDVGNESAPKQVGPVELPVTGVSLNGTLNSDIDPGEYHVVGIVEIPSGVKVQVKKGAILKVKPDGGLKVCGKLMVEGEVLPVNGTWRGIEVCPGGSLVVHAGVYRNAKYFKVQGKATFKEVTFVNGDSLKVTGDSKAEFMKCTFKDLKKGLVVDGGEVKIEECNFRNNGMALYVREGSVLISKTNFINNDWDIVNEKGEVVLKENYLGTSDPTAFKIRGRVHLVSYLTFPYPEGSVVKYDPEKLRKEGEEALKKGIEQVKKGNYGKALEYLERAYKLNKTKEVYYWLVYVYTMMEEEGKLKKVIGEALQNYPYEVNIYQLAIRYYIFKGKYHEAKSLLDRALKLQPNNPSLESMKALIESMKPNKNEKEVANGTAK</sequence>
<dbReference type="SUPFAM" id="SSF48452">
    <property type="entry name" value="TPR-like"/>
    <property type="match status" value="1"/>
</dbReference>
<dbReference type="InterPro" id="IPR011990">
    <property type="entry name" value="TPR-like_helical_dom_sf"/>
</dbReference>
<dbReference type="STRING" id="1298851.TST_0555"/>
<gene>
    <name evidence="4" type="ORF">TST_0555</name>
</gene>
<feature type="repeat" description="TPR" evidence="1">
    <location>
        <begin position="696"/>
        <end position="729"/>
    </location>
</feature>
<dbReference type="InterPro" id="IPR019734">
    <property type="entry name" value="TPR_rpt"/>
</dbReference>
<name>A0A0S3QSW1_THET7</name>
<feature type="chain" id="PRO_5006616401" description="Fibronectin type-III domain-containing protein" evidence="2">
    <location>
        <begin position="18"/>
        <end position="757"/>
    </location>
</feature>
<feature type="signal peptide" evidence="2">
    <location>
        <begin position="1"/>
        <end position="17"/>
    </location>
</feature>
<evidence type="ECO:0000313" key="5">
    <source>
        <dbReference type="Proteomes" id="UP000063234"/>
    </source>
</evidence>
<dbReference type="InterPro" id="IPR011050">
    <property type="entry name" value="Pectin_lyase_fold/virulence"/>
</dbReference>
<keyword evidence="2" id="KW-0732">Signal</keyword>
<organism evidence="4 5">
    <name type="scientific">Thermosulfidibacter takaii (strain DSM 17441 / JCM 13301 / NBRC 103674 / ABI70S6)</name>
    <dbReference type="NCBI Taxonomy" id="1298851"/>
    <lineage>
        <taxon>Bacteria</taxon>
        <taxon>Pseudomonadati</taxon>
        <taxon>Thermosulfidibacterota</taxon>
        <taxon>Thermosulfidibacteria</taxon>
        <taxon>Thermosulfidibacterales</taxon>
        <taxon>Thermosulfidibacteraceae</taxon>
    </lineage>
</organism>
<dbReference type="AlphaFoldDB" id="A0A0S3QSW1"/>
<dbReference type="Proteomes" id="UP000063234">
    <property type="component" value="Chromosome"/>
</dbReference>
<evidence type="ECO:0000256" key="2">
    <source>
        <dbReference type="SAM" id="SignalP"/>
    </source>
</evidence>
<dbReference type="Pfam" id="PF13229">
    <property type="entry name" value="Beta_helix"/>
    <property type="match status" value="1"/>
</dbReference>
<dbReference type="InterPro" id="IPR003961">
    <property type="entry name" value="FN3_dom"/>
</dbReference>
<dbReference type="PROSITE" id="PS50005">
    <property type="entry name" value="TPR"/>
    <property type="match status" value="1"/>
</dbReference>
<proteinExistence type="predicted"/>
<accession>A0A0S3QSW1</accession>
<keyword evidence="5" id="KW-1185">Reference proteome</keyword>
<dbReference type="SUPFAM" id="SSF51126">
    <property type="entry name" value="Pectin lyase-like"/>
    <property type="match status" value="1"/>
</dbReference>
<evidence type="ECO:0000313" key="4">
    <source>
        <dbReference type="EMBL" id="BAT71361.1"/>
    </source>
</evidence>
<dbReference type="SMART" id="SM00060">
    <property type="entry name" value="FN3"/>
    <property type="match status" value="1"/>
</dbReference>
<feature type="domain" description="Fibronectin type-III" evidence="3">
    <location>
        <begin position="312"/>
        <end position="401"/>
    </location>
</feature>
<dbReference type="SMART" id="SM00028">
    <property type="entry name" value="TPR"/>
    <property type="match status" value="2"/>
</dbReference>
<evidence type="ECO:0000259" key="3">
    <source>
        <dbReference type="PROSITE" id="PS50853"/>
    </source>
</evidence>